<proteinExistence type="predicted"/>
<accession>A0ABM3Y797</accession>
<dbReference type="Proteomes" id="UP001652624">
    <property type="component" value="Chromosome 11"/>
</dbReference>
<dbReference type="RefSeq" id="XP_060056940.1">
    <property type="nucleotide sequence ID" value="XM_060200957.1"/>
</dbReference>
<gene>
    <name evidence="2" type="primary">LOC132541190</name>
</gene>
<name>A0ABM3Y797_ERIEU</name>
<dbReference type="GeneID" id="132541190"/>
<evidence type="ECO:0000313" key="2">
    <source>
        <dbReference type="RefSeq" id="XP_060056940.1"/>
    </source>
</evidence>
<sequence>MKALLYNAQLEALHGRRLSYGFPDGGFISDSDLSLSSMVFLNHSSGSDDSAGDGECGLEQSLVSLEMSELLPNGSRFNMYRLYFGSSYESELGNGTSSDMSSQCLSAQSSMTPDLPVVPGKKQLFPQPPLCRTASQDGYQELTQEQRDQLRAHINIIKNRYRSQSGEDDSLNQPGPIKPSLAISQSHFMTALSHTRPSISEDDWKNFAELYENFQNPKKRKKKSNWNNVSTSRRAGVRSGMRPFCYLHVT</sequence>
<protein>
    <submittedName>
        <fullName evidence="2">Peroxisomal ATPase PEX1-like</fullName>
    </submittedName>
</protein>
<evidence type="ECO:0000313" key="1">
    <source>
        <dbReference type="Proteomes" id="UP001652624"/>
    </source>
</evidence>
<keyword evidence="1" id="KW-1185">Reference proteome</keyword>
<organism evidence="1 2">
    <name type="scientific">Erinaceus europaeus</name>
    <name type="common">Western European hedgehog</name>
    <dbReference type="NCBI Taxonomy" id="9365"/>
    <lineage>
        <taxon>Eukaryota</taxon>
        <taxon>Metazoa</taxon>
        <taxon>Chordata</taxon>
        <taxon>Craniata</taxon>
        <taxon>Vertebrata</taxon>
        <taxon>Euteleostomi</taxon>
        <taxon>Mammalia</taxon>
        <taxon>Eutheria</taxon>
        <taxon>Laurasiatheria</taxon>
        <taxon>Eulipotyphla</taxon>
        <taxon>Erinaceidae</taxon>
        <taxon>Erinaceinae</taxon>
        <taxon>Erinaceus</taxon>
    </lineage>
</organism>
<reference evidence="2" key="1">
    <citation type="submission" date="2025-08" db="UniProtKB">
        <authorList>
            <consortium name="RefSeq"/>
        </authorList>
    </citation>
    <scope>IDENTIFICATION</scope>
</reference>